<dbReference type="VEuPathDB" id="FungiDB:MCYG_01394"/>
<evidence type="ECO:0000313" key="6">
    <source>
        <dbReference type="Proteomes" id="UP000002035"/>
    </source>
</evidence>
<dbReference type="PANTHER" id="PTHR28221:SF2">
    <property type="entry name" value="RNA POLYMERASE I-SPECIFIC TRANSCRIPTION INITIATION FACTOR RRN6"/>
    <property type="match status" value="1"/>
</dbReference>
<dbReference type="Proteomes" id="UP000002035">
    <property type="component" value="Unassembled WGS sequence"/>
</dbReference>
<organism evidence="5 6">
    <name type="scientific">Arthroderma otae (strain ATCC MYA-4605 / CBS 113480)</name>
    <name type="common">Microsporum canis</name>
    <dbReference type="NCBI Taxonomy" id="554155"/>
    <lineage>
        <taxon>Eukaryota</taxon>
        <taxon>Fungi</taxon>
        <taxon>Dikarya</taxon>
        <taxon>Ascomycota</taxon>
        <taxon>Pezizomycotina</taxon>
        <taxon>Eurotiomycetes</taxon>
        <taxon>Eurotiomycetidae</taxon>
        <taxon>Onygenales</taxon>
        <taxon>Arthrodermataceae</taxon>
        <taxon>Microsporum</taxon>
    </lineage>
</organism>
<feature type="domain" description="RRN6 K-rich C-terminal" evidence="3">
    <location>
        <begin position="862"/>
        <end position="979"/>
    </location>
</feature>
<dbReference type="GO" id="GO:0070860">
    <property type="term" value="C:RNA polymerase I core factor complex"/>
    <property type="evidence" value="ECO:0007669"/>
    <property type="project" value="TreeGrafter"/>
</dbReference>
<dbReference type="InterPro" id="IPR019350">
    <property type="entry name" value="RNA_pol_I-sp_TIF_RRN6-like"/>
</dbReference>
<dbReference type="eggNOG" id="ENOG502QRAW">
    <property type="taxonomic scope" value="Eukaryota"/>
</dbReference>
<dbReference type="InterPro" id="IPR048537">
    <property type="entry name" value="RRN6_HB"/>
</dbReference>
<feature type="domain" description="RRN6 beta-propeller" evidence="2">
    <location>
        <begin position="110"/>
        <end position="473"/>
    </location>
</feature>
<gene>
    <name evidence="5" type="ORF">MCYG_01394</name>
</gene>
<proteinExistence type="predicted"/>
<dbReference type="Pfam" id="PF10214">
    <property type="entry name" value="Rrn6_beta-prop"/>
    <property type="match status" value="1"/>
</dbReference>
<evidence type="ECO:0000259" key="2">
    <source>
        <dbReference type="Pfam" id="PF10214"/>
    </source>
</evidence>
<dbReference type="PANTHER" id="PTHR28221">
    <property type="entry name" value="RNA POLYMERASE I-SPECIFIC TRANSCRIPTION INITIATION FACTOR RRN6"/>
    <property type="match status" value="1"/>
</dbReference>
<sequence>MAEYLNEVTLGHLGKATYVEEQQEWKFSRAPNQGLVFKLASEPNVFSHDKNISPPCQVPINENSVTKRTEQMVLNLYPELTHGLSNMVLEEATSRAITSAVSSFESNGHGCLAFGEIERMIDDRIANQTIPIMVCLHGNSSSSLTLCLYDFGQVSLPPGTKATIDDGQSVLWTLPGGPVQQVSSSESVQEQNKCFAARLSFSTTIFSPVYHRVPVPVKLNDMDNCAESYLLSKIDPNPLVNILCDLTGGHPHAAVAFNPWYQRQIALTDRAGNWSVWDLQRRQQRKAGWFAERGPSGSLRIQESEKNLKNVDHYDGWGEILWVGTIHQLLVCDRRNVSFCRIDVRPPKQEEFDLGLELPSEWILDVLRSQRIPSHVFILTTLRIFWLHIPPPEDPRLTQNDETQAAIILLSWRHFRDPEDISLQLTSVSLGIDFFIVLYSRLNLLAMSFQVFSSSDEPSYPVSICDARAIHLPKANSKQPAHGTLQSYDTVNFSSIAFRDIGVSHSPGEDTGDFDSPKFVAFVGQLVDGRLVECTYVVTSQWGEMPRDNISTSQGRKKRPLKDHTKLFSECDFIVEDGDKPLLIPVCPPNKSAKPQDSSRLSIPTYETREQWQHQYSLAIPTLETKKIADSVEFGNMPFFGDWLNSLSELVASLILAPTTTPMSWLMSETVPLSFSVDEAENIAKGFDHFIQNFSDPGGDLSPGFQIAMLPLPSTSSSNFSIMKPGSMKNFSLMELYDTMISHWLAPLPNGIPNRLRASNEKTIRAIISELCLAGVVISRCKAENVNGEREVGDASRIKPAAQSFSEFKDEVIQRSGDISSSPFRAESLSSSQREVMSRNTLTCLTRYTTINYPRPISRKTATTTSHWAHGSDPNLYDWQATVSSQVNPQSENERNSKRRRRKGSGPSSSAGQSQRSVSADVPIARPWGSQPEISAVNPGIGSSQATVSGFTMTQVEHGVYGKRKPLFKAKKKRRIAGF</sequence>
<evidence type="ECO:0008006" key="7">
    <source>
        <dbReference type="Google" id="ProtNLM"/>
    </source>
</evidence>
<dbReference type="OrthoDB" id="4090074at2759"/>
<reference evidence="6" key="1">
    <citation type="journal article" date="2012" name="MBio">
        <title>Comparative genome analysis of Trichophyton rubrum and related dermatophytes reveals candidate genes involved in infection.</title>
        <authorList>
            <person name="Martinez D.A."/>
            <person name="Oliver B.G."/>
            <person name="Graeser Y."/>
            <person name="Goldberg J.M."/>
            <person name="Li W."/>
            <person name="Martinez-Rossi N.M."/>
            <person name="Monod M."/>
            <person name="Shelest E."/>
            <person name="Barton R.C."/>
            <person name="Birch E."/>
            <person name="Brakhage A.A."/>
            <person name="Chen Z."/>
            <person name="Gurr S.J."/>
            <person name="Heiman D."/>
            <person name="Heitman J."/>
            <person name="Kosti I."/>
            <person name="Rossi A."/>
            <person name="Saif S."/>
            <person name="Samalova M."/>
            <person name="Saunders C.W."/>
            <person name="Shea T."/>
            <person name="Summerbell R.C."/>
            <person name="Xu J."/>
            <person name="Young S."/>
            <person name="Zeng Q."/>
            <person name="Birren B.W."/>
            <person name="Cuomo C.A."/>
            <person name="White T.C."/>
        </authorList>
    </citation>
    <scope>NUCLEOTIDE SEQUENCE [LARGE SCALE GENOMIC DNA]</scope>
    <source>
        <strain evidence="6">ATCC MYA-4605 / CBS 113480</strain>
    </source>
</reference>
<keyword evidence="6" id="KW-1185">Reference proteome</keyword>
<dbReference type="OMA" id="DLPMTQV"/>
<name>C5FFC2_ARTOC</name>
<dbReference type="EMBL" id="DS995701">
    <property type="protein sequence ID" value="EEQ28506.1"/>
    <property type="molecule type" value="Genomic_DNA"/>
</dbReference>
<dbReference type="InterPro" id="IPR048535">
    <property type="entry name" value="RRN6_beta-prop"/>
</dbReference>
<accession>C5FFC2</accession>
<feature type="region of interest" description="Disordered" evidence="1">
    <location>
        <begin position="885"/>
        <end position="938"/>
    </location>
</feature>
<evidence type="ECO:0000256" key="1">
    <source>
        <dbReference type="SAM" id="MobiDB-lite"/>
    </source>
</evidence>
<feature type="domain" description="RRN6 helical bundle" evidence="4">
    <location>
        <begin position="567"/>
        <end position="775"/>
    </location>
</feature>
<dbReference type="Pfam" id="PF20639">
    <property type="entry name" value="Rrn6_K-rich"/>
    <property type="match status" value="1"/>
</dbReference>
<evidence type="ECO:0000259" key="4">
    <source>
        <dbReference type="Pfam" id="PF20640"/>
    </source>
</evidence>
<dbReference type="RefSeq" id="XP_002851290.1">
    <property type="nucleotide sequence ID" value="XM_002851244.1"/>
</dbReference>
<feature type="compositionally biased region" description="Low complexity" evidence="1">
    <location>
        <begin position="905"/>
        <end position="920"/>
    </location>
</feature>
<evidence type="ECO:0000259" key="3">
    <source>
        <dbReference type="Pfam" id="PF20639"/>
    </source>
</evidence>
<dbReference type="STRING" id="554155.C5FFC2"/>
<dbReference type="InterPro" id="IPR048536">
    <property type="entry name" value="Rrn6_K-rich"/>
</dbReference>
<dbReference type="Pfam" id="PF20640">
    <property type="entry name" value="Rrn6_HB"/>
    <property type="match status" value="1"/>
</dbReference>
<dbReference type="HOGENOM" id="CLU_005807_0_0_1"/>
<dbReference type="AlphaFoldDB" id="C5FFC2"/>
<dbReference type="GO" id="GO:0042790">
    <property type="term" value="P:nucleolar large rRNA transcription by RNA polymerase I"/>
    <property type="evidence" value="ECO:0007669"/>
    <property type="project" value="TreeGrafter"/>
</dbReference>
<evidence type="ECO:0000313" key="5">
    <source>
        <dbReference type="EMBL" id="EEQ28506.1"/>
    </source>
</evidence>
<protein>
    <recommendedName>
        <fullName evidence="7">RNA polymerase I-specific transcription initiation factor RRN6-like protein</fullName>
    </recommendedName>
</protein>
<dbReference type="GO" id="GO:0001163">
    <property type="term" value="F:RNA polymerase I transcription regulatory region sequence-specific DNA binding"/>
    <property type="evidence" value="ECO:0007669"/>
    <property type="project" value="TreeGrafter"/>
</dbReference>
<dbReference type="GeneID" id="9228911"/>
<dbReference type="GO" id="GO:0001179">
    <property type="term" value="F:RNA polymerase I general transcription initiation factor binding"/>
    <property type="evidence" value="ECO:0007669"/>
    <property type="project" value="TreeGrafter"/>
</dbReference>